<feature type="domain" description="HTH myb-type" evidence="8">
    <location>
        <begin position="62"/>
        <end position="116"/>
    </location>
</feature>
<reference evidence="9" key="1">
    <citation type="submission" date="2020-12" db="EMBL/GenBank/DDBJ databases">
        <title>WGS assembly of Carya illinoinensis cv. Pawnee.</title>
        <authorList>
            <person name="Platts A."/>
            <person name="Shu S."/>
            <person name="Wright S."/>
            <person name="Barry K."/>
            <person name="Edger P."/>
            <person name="Pires J.C."/>
            <person name="Schmutz J."/>
        </authorList>
    </citation>
    <scope>NUCLEOTIDE SEQUENCE</scope>
    <source>
        <tissue evidence="9">Leaf</tissue>
    </source>
</reference>
<reference evidence="10" key="2">
    <citation type="submission" date="2021-01" db="EMBL/GenBank/DDBJ databases">
        <authorList>
            <person name="Lovell J.T."/>
            <person name="Bentley N."/>
            <person name="Bhattarai G."/>
            <person name="Jenkins J.W."/>
            <person name="Sreedasyam A."/>
            <person name="Alarcon Y."/>
            <person name="Bock C."/>
            <person name="Boston L."/>
            <person name="Carlson J."/>
            <person name="Cervantes K."/>
            <person name="Clermont K."/>
            <person name="Krom N."/>
            <person name="Kubenka K."/>
            <person name="Mamidi S."/>
            <person name="Mattison C."/>
            <person name="Monteros M."/>
            <person name="Pisani C."/>
            <person name="Plott C."/>
            <person name="Rajasekar S."/>
            <person name="Rhein H.S."/>
            <person name="Rohla C."/>
            <person name="Song M."/>
            <person name="Hilaire R.S."/>
            <person name="Shu S."/>
            <person name="Wells L."/>
            <person name="Wang X."/>
            <person name="Webber J."/>
            <person name="Heerema R.J."/>
            <person name="Klein P."/>
            <person name="Conner P."/>
            <person name="Grauke L."/>
            <person name="Grimwood J."/>
            <person name="Schmutz J."/>
            <person name="Randall J.J."/>
        </authorList>
    </citation>
    <scope>NUCLEOTIDE SEQUENCE</scope>
    <source>
        <tissue evidence="10">Leaf</tissue>
    </source>
</reference>
<feature type="region of interest" description="Disordered" evidence="6">
    <location>
        <begin position="139"/>
        <end position="203"/>
    </location>
</feature>
<feature type="domain" description="Myb-like" evidence="7">
    <location>
        <begin position="9"/>
        <end position="61"/>
    </location>
</feature>
<dbReference type="CDD" id="cd00167">
    <property type="entry name" value="SANT"/>
    <property type="match status" value="2"/>
</dbReference>
<sequence length="459" mass="50852">MGRAPCCEKVGLKKGRWTAEEDEILINYIQVNGEGSWRTLPKNAGLSRCGKSCRLRWINYLRADLKRGNITPEEEETIVKLHSAVGNRWSLIAGNLPGRTDNEIKNYWNTHLSRKLYSFTRTTSESLSSIINMAAACKRRGGRGRTRSRSSAIKELKNTASADIVGTSLPKPDHHHHGGGTANNNISSEVLDPASSKEEPHDLPGTLLEQVEKTSTMMGIMGSWGPPEQKGDDQVRTINNLGVHGSCPDNTDQRILGGHCGNHEISKISSSPSNAGLCPNNELEISSGTTAGLRPVHQHRESEVWEPYEWLDCEITKLSYILESGFVEDPIENAARPDHKELIRDQKERSVVPNVGALRSRRDQKLETTSTDDQEMESSVLSSSNADGGECYDCSNYTSNKNDNNNSSSGFADEWVDWNWVGGVDQCHNQWALWDEGDKMLTSCLWEAKGSNKGSTEEK</sequence>
<dbReference type="Pfam" id="PF00249">
    <property type="entry name" value="Myb_DNA-binding"/>
    <property type="match status" value="2"/>
</dbReference>
<dbReference type="PROSITE" id="PS51294">
    <property type="entry name" value="HTH_MYB"/>
    <property type="match status" value="2"/>
</dbReference>
<dbReference type="GO" id="GO:0003677">
    <property type="term" value="F:DNA binding"/>
    <property type="evidence" value="ECO:0007669"/>
    <property type="project" value="UniProtKB-KW"/>
</dbReference>
<feature type="domain" description="HTH myb-type" evidence="8">
    <location>
        <begin position="9"/>
        <end position="61"/>
    </location>
</feature>
<dbReference type="Gene3D" id="1.10.10.60">
    <property type="entry name" value="Homeodomain-like"/>
    <property type="match status" value="2"/>
</dbReference>
<dbReference type="InterPro" id="IPR009057">
    <property type="entry name" value="Homeodomain-like_sf"/>
</dbReference>
<keyword evidence="3" id="KW-0238">DNA-binding</keyword>
<name>A0A8T1R9S8_CARIL</name>
<evidence type="ECO:0000259" key="7">
    <source>
        <dbReference type="PROSITE" id="PS50090"/>
    </source>
</evidence>
<dbReference type="OrthoDB" id="2143914at2759"/>
<evidence type="ECO:0000313" key="9">
    <source>
        <dbReference type="EMBL" id="KAG6664210.1"/>
    </source>
</evidence>
<comment type="subcellular location">
    <subcellularLocation>
        <location evidence="1">Nucleus</location>
    </subcellularLocation>
</comment>
<dbReference type="SUPFAM" id="SSF46689">
    <property type="entry name" value="Homeodomain-like"/>
    <property type="match status" value="1"/>
</dbReference>
<evidence type="ECO:0000313" key="11">
    <source>
        <dbReference type="Proteomes" id="UP000811609"/>
    </source>
</evidence>
<evidence type="ECO:0000256" key="4">
    <source>
        <dbReference type="ARBA" id="ARBA00023163"/>
    </source>
</evidence>
<evidence type="ECO:0000256" key="2">
    <source>
        <dbReference type="ARBA" id="ARBA00023015"/>
    </source>
</evidence>
<dbReference type="PANTHER" id="PTHR47999">
    <property type="entry name" value="TRANSCRIPTION FACTOR MYB8-RELATED-RELATED"/>
    <property type="match status" value="1"/>
</dbReference>
<accession>A0A8T1R9S8</accession>
<evidence type="ECO:0000313" key="10">
    <source>
        <dbReference type="EMBL" id="KAG6726338.1"/>
    </source>
</evidence>
<dbReference type="Proteomes" id="UP000811246">
    <property type="component" value="Chromosome 2"/>
</dbReference>
<evidence type="ECO:0000256" key="6">
    <source>
        <dbReference type="SAM" id="MobiDB-lite"/>
    </source>
</evidence>
<gene>
    <name evidence="9" type="ORF">CIPAW_02G076800</name>
    <name evidence="10" type="ORF">I3842_02G075900</name>
</gene>
<organism evidence="9 11">
    <name type="scientific">Carya illinoinensis</name>
    <name type="common">Pecan</name>
    <dbReference type="NCBI Taxonomy" id="32201"/>
    <lineage>
        <taxon>Eukaryota</taxon>
        <taxon>Viridiplantae</taxon>
        <taxon>Streptophyta</taxon>
        <taxon>Embryophyta</taxon>
        <taxon>Tracheophyta</taxon>
        <taxon>Spermatophyta</taxon>
        <taxon>Magnoliopsida</taxon>
        <taxon>eudicotyledons</taxon>
        <taxon>Gunneridae</taxon>
        <taxon>Pentapetalae</taxon>
        <taxon>rosids</taxon>
        <taxon>fabids</taxon>
        <taxon>Fagales</taxon>
        <taxon>Juglandaceae</taxon>
        <taxon>Carya</taxon>
    </lineage>
</organism>
<keyword evidence="4" id="KW-0804">Transcription</keyword>
<feature type="compositionally biased region" description="Basic residues" evidence="6">
    <location>
        <begin position="139"/>
        <end position="148"/>
    </location>
</feature>
<dbReference type="FunFam" id="1.10.10.60:FF:000121">
    <property type="entry name" value="Myb transcription factor"/>
    <property type="match status" value="1"/>
</dbReference>
<dbReference type="PROSITE" id="PS50090">
    <property type="entry name" value="MYB_LIKE"/>
    <property type="match status" value="2"/>
</dbReference>
<keyword evidence="2" id="KW-0805">Transcription regulation</keyword>
<protein>
    <submittedName>
        <fullName evidence="9">Uncharacterized protein</fullName>
    </submittedName>
</protein>
<dbReference type="PANTHER" id="PTHR47999:SF109">
    <property type="entry name" value="TRANSCRIPTION FACTOR MYB15-LIKE"/>
    <property type="match status" value="1"/>
</dbReference>
<dbReference type="GO" id="GO:0005634">
    <property type="term" value="C:nucleus"/>
    <property type="evidence" value="ECO:0007669"/>
    <property type="project" value="UniProtKB-SubCell"/>
</dbReference>
<feature type="region of interest" description="Disordered" evidence="6">
    <location>
        <begin position="353"/>
        <end position="387"/>
    </location>
</feature>
<feature type="domain" description="Myb-like" evidence="7">
    <location>
        <begin position="62"/>
        <end position="112"/>
    </location>
</feature>
<dbReference type="EMBL" id="CM031810">
    <property type="protein sequence ID" value="KAG6664210.1"/>
    <property type="molecule type" value="Genomic_DNA"/>
</dbReference>
<evidence type="ECO:0000256" key="1">
    <source>
        <dbReference type="ARBA" id="ARBA00004123"/>
    </source>
</evidence>
<dbReference type="EMBL" id="CM031826">
    <property type="protein sequence ID" value="KAG6726338.1"/>
    <property type="molecule type" value="Genomic_DNA"/>
</dbReference>
<evidence type="ECO:0000256" key="5">
    <source>
        <dbReference type="ARBA" id="ARBA00023242"/>
    </source>
</evidence>
<dbReference type="InterPro" id="IPR001005">
    <property type="entry name" value="SANT/Myb"/>
</dbReference>
<proteinExistence type="predicted"/>
<dbReference type="InterPro" id="IPR017930">
    <property type="entry name" value="Myb_dom"/>
</dbReference>
<dbReference type="Proteomes" id="UP000811609">
    <property type="component" value="Chromosome 2"/>
</dbReference>
<feature type="compositionally biased region" description="Polar residues" evidence="6">
    <location>
        <begin position="377"/>
        <end position="386"/>
    </location>
</feature>
<keyword evidence="11" id="KW-1185">Reference proteome</keyword>
<comment type="caution">
    <text evidence="9">The sequence shown here is derived from an EMBL/GenBank/DDBJ whole genome shotgun (WGS) entry which is preliminary data.</text>
</comment>
<dbReference type="SMART" id="SM00717">
    <property type="entry name" value="SANT"/>
    <property type="match status" value="2"/>
</dbReference>
<evidence type="ECO:0000259" key="8">
    <source>
        <dbReference type="PROSITE" id="PS51294"/>
    </source>
</evidence>
<dbReference type="AlphaFoldDB" id="A0A8T1R9S8"/>
<keyword evidence="5" id="KW-0539">Nucleus</keyword>
<dbReference type="InterPro" id="IPR015495">
    <property type="entry name" value="Myb_TF_plants"/>
</dbReference>
<evidence type="ECO:0000256" key="3">
    <source>
        <dbReference type="ARBA" id="ARBA00023125"/>
    </source>
</evidence>